<organism evidence="1 2">
    <name type="scientific">Actinosynnema mirum (strain ATCC 29888 / DSM 43827 / JCM 3225 / NBRC 14064 / NCIMB 13271 / NRRL B-12336 / IMRU 3971 / 101)</name>
    <dbReference type="NCBI Taxonomy" id="446462"/>
    <lineage>
        <taxon>Bacteria</taxon>
        <taxon>Bacillati</taxon>
        <taxon>Actinomycetota</taxon>
        <taxon>Actinomycetes</taxon>
        <taxon>Pseudonocardiales</taxon>
        <taxon>Pseudonocardiaceae</taxon>
        <taxon>Actinosynnema</taxon>
    </lineage>
</organism>
<dbReference type="Proteomes" id="UP000002213">
    <property type="component" value="Chromosome"/>
</dbReference>
<dbReference type="eggNOG" id="ENOG50310QS">
    <property type="taxonomic scope" value="Bacteria"/>
</dbReference>
<dbReference type="KEGG" id="ami:Amir_0181"/>
<name>C6WF20_ACTMD</name>
<sequence length="103" mass="11111">MNTPATYPDGLTWAVLNALQEQVSREDVPAAEPTSALVSGEAQMRRNLRVLRRALNGVTAHHGVGLMQAVAELRETFPHLLVTTAEDSSQVEPIASPAVRRVA</sequence>
<dbReference type="STRING" id="446462.Amir_0181"/>
<protein>
    <submittedName>
        <fullName evidence="1">Uncharacterized protein</fullName>
    </submittedName>
</protein>
<dbReference type="HOGENOM" id="CLU_2257688_0_0_11"/>
<dbReference type="RefSeq" id="WP_012782815.1">
    <property type="nucleotide sequence ID" value="NC_013093.1"/>
</dbReference>
<dbReference type="AlphaFoldDB" id="C6WF20"/>
<evidence type="ECO:0000313" key="1">
    <source>
        <dbReference type="EMBL" id="ACU34152.1"/>
    </source>
</evidence>
<accession>C6WF20</accession>
<dbReference type="OrthoDB" id="3697066at2"/>
<proteinExistence type="predicted"/>
<dbReference type="EMBL" id="CP001630">
    <property type="protein sequence ID" value="ACU34152.1"/>
    <property type="molecule type" value="Genomic_DNA"/>
</dbReference>
<evidence type="ECO:0000313" key="2">
    <source>
        <dbReference type="Proteomes" id="UP000002213"/>
    </source>
</evidence>
<reference evidence="1 2" key="1">
    <citation type="journal article" date="2009" name="Stand. Genomic Sci.">
        <title>Complete genome sequence of Actinosynnema mirum type strain (101).</title>
        <authorList>
            <person name="Land M."/>
            <person name="Lapidus A."/>
            <person name="Mayilraj S."/>
            <person name="Chen F."/>
            <person name="Copeland A."/>
            <person name="Del Rio T.G."/>
            <person name="Nolan M."/>
            <person name="Lucas S."/>
            <person name="Tice H."/>
            <person name="Cheng J.F."/>
            <person name="Chertkov O."/>
            <person name="Bruce D."/>
            <person name="Goodwin L."/>
            <person name="Pitluck S."/>
            <person name="Rohde M."/>
            <person name="Goker M."/>
            <person name="Pati A."/>
            <person name="Ivanova N."/>
            <person name="Mavromatis K."/>
            <person name="Chen A."/>
            <person name="Palaniappan K."/>
            <person name="Hauser L."/>
            <person name="Chang Y.J."/>
            <person name="Jeffries C.C."/>
            <person name="Brettin T."/>
            <person name="Detter J.C."/>
            <person name="Han C."/>
            <person name="Chain P."/>
            <person name="Tindall B.J."/>
            <person name="Bristow J."/>
            <person name="Eisen J.A."/>
            <person name="Markowitz V."/>
            <person name="Hugenholtz P."/>
            <person name="Kyrpides N.C."/>
            <person name="Klenk H.P."/>
        </authorList>
    </citation>
    <scope>NUCLEOTIDE SEQUENCE [LARGE SCALE GENOMIC DNA]</scope>
    <source>
        <strain evidence="2">ATCC 29888 / DSM 43827 / JCM 3225 / NBRC 14064 / NCIMB 13271 / NRRL B-12336 / IMRU 3971 / 101</strain>
    </source>
</reference>
<keyword evidence="2" id="KW-1185">Reference proteome</keyword>
<gene>
    <name evidence="1" type="ordered locus">Amir_0181</name>
</gene>